<proteinExistence type="inferred from homology"/>
<dbReference type="OrthoDB" id="9804442at2"/>
<comment type="similarity">
    <text evidence="1 3">Belongs to the Nudix hydrolase family.</text>
</comment>
<organism evidence="5 6">
    <name type="scientific">Jiangella rhizosphaerae</name>
    <dbReference type="NCBI Taxonomy" id="2293569"/>
    <lineage>
        <taxon>Bacteria</taxon>
        <taxon>Bacillati</taxon>
        <taxon>Actinomycetota</taxon>
        <taxon>Actinomycetes</taxon>
        <taxon>Jiangellales</taxon>
        <taxon>Jiangellaceae</taxon>
        <taxon>Jiangella</taxon>
    </lineage>
</organism>
<protein>
    <submittedName>
        <fullName evidence="5">NUDIX domain-containing protein</fullName>
    </submittedName>
</protein>
<dbReference type="PROSITE" id="PS51462">
    <property type="entry name" value="NUDIX"/>
    <property type="match status" value="1"/>
</dbReference>
<dbReference type="EMBL" id="QUAL01000172">
    <property type="protein sequence ID" value="RIQ20366.1"/>
    <property type="molecule type" value="Genomic_DNA"/>
</dbReference>
<sequence length="172" mass="18923">MRVTGPATPDRVVSFEEARRLAQENAWREKALIYLTRDPAELLVLEHTASPRAGVQVPAGGVEPGEQPAQAALRELAEETGVVVHSAPVYLESRVWADGSAPSRVRHYFWIVAPPDVPDRWSHVVTAGDDDEGMRFRLGFRPRHAAGLTPGFGWESGLGRLARAIDDARGRR</sequence>
<dbReference type="InterPro" id="IPR000086">
    <property type="entry name" value="NUDIX_hydrolase_dom"/>
</dbReference>
<dbReference type="CDD" id="cd04663">
    <property type="entry name" value="NUDIX_Hydrolase"/>
    <property type="match status" value="1"/>
</dbReference>
<dbReference type="InterPro" id="IPR015797">
    <property type="entry name" value="NUDIX_hydrolase-like_dom_sf"/>
</dbReference>
<dbReference type="GO" id="GO:0016787">
    <property type="term" value="F:hydrolase activity"/>
    <property type="evidence" value="ECO:0007669"/>
    <property type="project" value="UniProtKB-KW"/>
</dbReference>
<dbReference type="Pfam" id="PF00293">
    <property type="entry name" value="NUDIX"/>
    <property type="match status" value="1"/>
</dbReference>
<evidence type="ECO:0000256" key="3">
    <source>
        <dbReference type="RuleBase" id="RU003476"/>
    </source>
</evidence>
<evidence type="ECO:0000256" key="2">
    <source>
        <dbReference type="ARBA" id="ARBA00022801"/>
    </source>
</evidence>
<dbReference type="SUPFAM" id="SSF55811">
    <property type="entry name" value="Nudix"/>
    <property type="match status" value="1"/>
</dbReference>
<dbReference type="InterPro" id="IPR020476">
    <property type="entry name" value="Nudix_hydrolase"/>
</dbReference>
<keyword evidence="6" id="KW-1185">Reference proteome</keyword>
<comment type="caution">
    <text evidence="5">The sequence shown here is derived from an EMBL/GenBank/DDBJ whole genome shotgun (WGS) entry which is preliminary data.</text>
</comment>
<gene>
    <name evidence="5" type="ORF">DY240_18175</name>
</gene>
<reference evidence="5 6" key="1">
    <citation type="submission" date="2018-09" db="EMBL/GenBank/DDBJ databases">
        <title>Isolation, diversity and antifungal activity of actinobacteria from wheat.</title>
        <authorList>
            <person name="Han C."/>
        </authorList>
    </citation>
    <scope>NUCLEOTIDE SEQUENCE [LARGE SCALE GENOMIC DNA]</scope>
    <source>
        <strain evidence="5 6">NEAU-YY265</strain>
    </source>
</reference>
<dbReference type="PROSITE" id="PS00893">
    <property type="entry name" value="NUDIX_BOX"/>
    <property type="match status" value="1"/>
</dbReference>
<dbReference type="Proteomes" id="UP000284057">
    <property type="component" value="Unassembled WGS sequence"/>
</dbReference>
<accession>A0A418KN77</accession>
<evidence type="ECO:0000256" key="1">
    <source>
        <dbReference type="ARBA" id="ARBA00005582"/>
    </source>
</evidence>
<dbReference type="AlphaFoldDB" id="A0A418KN77"/>
<evidence type="ECO:0000259" key="4">
    <source>
        <dbReference type="PROSITE" id="PS51462"/>
    </source>
</evidence>
<dbReference type="InterPro" id="IPR020084">
    <property type="entry name" value="NUDIX_hydrolase_CS"/>
</dbReference>
<keyword evidence="2 3" id="KW-0378">Hydrolase</keyword>
<feature type="domain" description="Nudix hydrolase" evidence="4">
    <location>
        <begin position="26"/>
        <end position="162"/>
    </location>
</feature>
<dbReference type="Gene3D" id="3.90.79.10">
    <property type="entry name" value="Nucleoside Triphosphate Pyrophosphohydrolase"/>
    <property type="match status" value="1"/>
</dbReference>
<name>A0A418KN77_9ACTN</name>
<dbReference type="PRINTS" id="PR00502">
    <property type="entry name" value="NUDIXFAMILY"/>
</dbReference>
<evidence type="ECO:0000313" key="6">
    <source>
        <dbReference type="Proteomes" id="UP000284057"/>
    </source>
</evidence>
<evidence type="ECO:0000313" key="5">
    <source>
        <dbReference type="EMBL" id="RIQ20366.1"/>
    </source>
</evidence>